<dbReference type="SUPFAM" id="SSF53901">
    <property type="entry name" value="Thiolase-like"/>
    <property type="match status" value="1"/>
</dbReference>
<dbReference type="SUPFAM" id="SSF47336">
    <property type="entry name" value="ACP-like"/>
    <property type="match status" value="2"/>
</dbReference>
<dbReference type="CDD" id="cd08953">
    <property type="entry name" value="KR_2_SDR_x"/>
    <property type="match status" value="1"/>
</dbReference>
<keyword evidence="3" id="KW-0596">Phosphopantetheine</keyword>
<dbReference type="Pfam" id="PF02801">
    <property type="entry name" value="Ketoacyl-synt_C"/>
    <property type="match status" value="1"/>
</dbReference>
<dbReference type="InterPro" id="IPR014030">
    <property type="entry name" value="Ketoacyl_synth_N"/>
</dbReference>
<comment type="caution">
    <text evidence="8">The sequence shown here is derived from an EMBL/GenBank/DDBJ whole genome shotgun (WGS) entry which is preliminary data.</text>
</comment>
<evidence type="ECO:0000259" key="7">
    <source>
        <dbReference type="PROSITE" id="PS52004"/>
    </source>
</evidence>
<dbReference type="Gene3D" id="3.30.70.250">
    <property type="entry name" value="Malonyl-CoA ACP transacylase, ACP-binding"/>
    <property type="match status" value="1"/>
</dbReference>
<dbReference type="InterPro" id="IPR009081">
    <property type="entry name" value="PP-bd_ACP"/>
</dbReference>
<dbReference type="InterPro" id="IPR016039">
    <property type="entry name" value="Thiolase-like"/>
</dbReference>
<dbReference type="InterPro" id="IPR014043">
    <property type="entry name" value="Acyl_transferase_dom"/>
</dbReference>
<keyword evidence="9" id="KW-1185">Reference proteome</keyword>
<dbReference type="InterPro" id="IPR020841">
    <property type="entry name" value="PKS_Beta-ketoAc_synthase_dom"/>
</dbReference>
<dbReference type="InterPro" id="IPR036736">
    <property type="entry name" value="ACP-like_sf"/>
</dbReference>
<dbReference type="Gene3D" id="1.10.1200.10">
    <property type="entry name" value="ACP-like"/>
    <property type="match status" value="2"/>
</dbReference>
<dbReference type="SMART" id="SM00822">
    <property type="entry name" value="PKS_KR"/>
    <property type="match status" value="1"/>
</dbReference>
<evidence type="ECO:0000256" key="4">
    <source>
        <dbReference type="ARBA" id="ARBA00022553"/>
    </source>
</evidence>
<dbReference type="InterPro" id="IPR018201">
    <property type="entry name" value="Ketoacyl_synth_AS"/>
</dbReference>
<dbReference type="GO" id="GO:0006633">
    <property type="term" value="P:fatty acid biosynthetic process"/>
    <property type="evidence" value="ECO:0007669"/>
    <property type="project" value="UniProtKB-UniPathway"/>
</dbReference>
<dbReference type="SUPFAM" id="SSF52151">
    <property type="entry name" value="FabD/lysophospholipase-like"/>
    <property type="match status" value="1"/>
</dbReference>
<dbReference type="Pfam" id="PF08659">
    <property type="entry name" value="KR"/>
    <property type="match status" value="1"/>
</dbReference>
<dbReference type="InterPro" id="IPR016036">
    <property type="entry name" value="Malonyl_transacylase_ACP-bd"/>
</dbReference>
<dbReference type="InterPro" id="IPR013785">
    <property type="entry name" value="Aldolase_TIM"/>
</dbReference>
<dbReference type="SUPFAM" id="SSF51735">
    <property type="entry name" value="NAD(P)-binding Rossmann-fold domains"/>
    <property type="match status" value="2"/>
</dbReference>
<organism evidence="8 9">
    <name type="scientific">Stenotrophobium rhamnosiphilum</name>
    <dbReference type="NCBI Taxonomy" id="2029166"/>
    <lineage>
        <taxon>Bacteria</taxon>
        <taxon>Pseudomonadati</taxon>
        <taxon>Pseudomonadota</taxon>
        <taxon>Gammaproteobacteria</taxon>
        <taxon>Nevskiales</taxon>
        <taxon>Nevskiaceae</taxon>
        <taxon>Stenotrophobium</taxon>
    </lineage>
</organism>
<dbReference type="EMBL" id="QANS01000001">
    <property type="protein sequence ID" value="PTU33008.1"/>
    <property type="molecule type" value="Genomic_DNA"/>
</dbReference>
<feature type="domain" description="Carrier" evidence="6">
    <location>
        <begin position="1681"/>
        <end position="1767"/>
    </location>
</feature>
<dbReference type="Pfam" id="PF00550">
    <property type="entry name" value="PP-binding"/>
    <property type="match status" value="1"/>
</dbReference>
<dbReference type="Pfam" id="PF00698">
    <property type="entry name" value="Acyl_transf_1"/>
    <property type="match status" value="1"/>
</dbReference>
<dbReference type="InterPro" id="IPR020615">
    <property type="entry name" value="Thiolase_acyl_enz_int_AS"/>
</dbReference>
<dbReference type="InterPro" id="IPR013968">
    <property type="entry name" value="PKS_KR"/>
</dbReference>
<dbReference type="InterPro" id="IPR057326">
    <property type="entry name" value="KR_dom"/>
</dbReference>
<dbReference type="PROSITE" id="PS00098">
    <property type="entry name" value="THIOLASE_1"/>
    <property type="match status" value="1"/>
</dbReference>
<dbReference type="Gene3D" id="3.20.20.70">
    <property type="entry name" value="Aldolase class I"/>
    <property type="match status" value="2"/>
</dbReference>
<dbReference type="GO" id="GO:0004315">
    <property type="term" value="F:3-oxoacyl-[acyl-carrier-protein] synthase activity"/>
    <property type="evidence" value="ECO:0007669"/>
    <property type="project" value="InterPro"/>
</dbReference>
<dbReference type="SUPFAM" id="SSF55048">
    <property type="entry name" value="Probable ACP-binding domain of malonyl-CoA ACP transacylase"/>
    <property type="match status" value="1"/>
</dbReference>
<protein>
    <submittedName>
        <fullName evidence="8">Uncharacterized protein</fullName>
    </submittedName>
</protein>
<dbReference type="Gene3D" id="3.40.47.10">
    <property type="match status" value="1"/>
</dbReference>
<dbReference type="Gene3D" id="3.40.366.10">
    <property type="entry name" value="Malonyl-Coenzyme A Acyl Carrier Protein, domain 2"/>
    <property type="match status" value="1"/>
</dbReference>
<proteinExistence type="inferred from homology"/>
<gene>
    <name evidence="8" type="ORF">CJD38_02520</name>
</gene>
<name>A0A2T5MKB8_9GAMM</name>
<comment type="similarity">
    <text evidence="2">Belongs to the short-chain dehydrogenases/reductases (SDR) family.</text>
</comment>
<evidence type="ECO:0000256" key="2">
    <source>
        <dbReference type="ARBA" id="ARBA00006484"/>
    </source>
</evidence>
<dbReference type="PROSITE" id="PS50075">
    <property type="entry name" value="CARRIER"/>
    <property type="match status" value="1"/>
</dbReference>
<dbReference type="Proteomes" id="UP000244248">
    <property type="component" value="Unassembled WGS sequence"/>
</dbReference>
<keyword evidence="5" id="KW-0808">Transferase</keyword>
<dbReference type="SMART" id="SM00825">
    <property type="entry name" value="PKS_KS"/>
    <property type="match status" value="1"/>
</dbReference>
<accession>A0A2T5MKB8</accession>
<feature type="domain" description="Ketosynthase family 3 (KS3)" evidence="7">
    <location>
        <begin position="672"/>
        <end position="1112"/>
    </location>
</feature>
<dbReference type="InterPro" id="IPR052568">
    <property type="entry name" value="PKS-FAS_Synthase"/>
</dbReference>
<comment type="pathway">
    <text evidence="1">Lipid metabolism; fatty acid biosynthesis.</text>
</comment>
<dbReference type="PROSITE" id="PS00606">
    <property type="entry name" value="KS3_1"/>
    <property type="match status" value="1"/>
</dbReference>
<evidence type="ECO:0000256" key="1">
    <source>
        <dbReference type="ARBA" id="ARBA00005194"/>
    </source>
</evidence>
<dbReference type="InterPro" id="IPR001227">
    <property type="entry name" value="Ac_transferase_dom_sf"/>
</dbReference>
<dbReference type="PANTHER" id="PTHR43074">
    <property type="entry name" value="OMEGA-3 POLYUNSATURATED FATTY ACID SYNTHASE PFAB-RELATED"/>
    <property type="match status" value="1"/>
</dbReference>
<sequence>MDKRTELNADKASGSLLCVPQISNSEKFRLLAITPLERADLPLARTLARHDVAVALDIGRKPQEWPSLWAQIAQDRTSDLGLRIADGVDVSDLALPHNISFLIVDGDLSRLPADWRKLPVLAQVCSVAEAQAALLAGVSGLIAKGQESGGRIGSESSFVLLQRLLALVAAQSGEAVPVWCQGGIALNTTAGAFAGGAYGVVVDSILAAFPESSLPQELKTQVLNMDGSEAREVAGYHVYARGQREVAALENSDSAAVRAAIAAGSLLPLGQDAALSRLVLSECSNIEALVQTLRQRIAGQVQQAQTLRVLDENNAWARSHGTRYPIAQGPMTRVSDTAAFTASVANAGGLPFLALSLMREAACRELLEATVQQVGDKPWGVGLLGFGSPEILNPQLELVKEFKPTVLLLAGGRPSQARPFIEMGIPTYLHVPSPGLLDLFLKDGATHFVFEGRECGGHVGPRYSFVLWEQAIALLSQVENPEQLHVLFAGGIHDERSSAMVAAIAAPLAARGAKIGVLMGTAYIATAEAVSDGAVLESFQQSAIVGGETALVETAPGHAIRCLPSGFLDLFEREKARLQNDGIEQKEIWKQMEALTVGRLRIATKGVDYVDGKLSAISAETQAAEGMYMIGQIIAMKRAVITVAELHAKVTRGATDYIAKVQVPALQRARNSESIAIVGMACLYAGSPDLESYWSNILEGRDLVTEVPADRWSVEQYYRPTVTADKSISKWGGFINDTPFDPLKFGIPPASLAAIEPVQLLSLAVAQQAIDDAGYNSRWFDREKTSVIFGAEAGMDLGNQYTFRNLFSQYCGEIPEALAKALPSLTEDSFPGMLVNVISGRIANRLGLGGVNYSVTSACASSLTAIELGVKELRAGSSEMVLAGGADFHNGIADFLMFSSVGALSAKGRCRSFDNEADGIALGEGVGVVVLKRLSDAERDGDRIYAVIDGIAGSSDGKGLGLTAPRKEGQKRALERTYWQAGVLPGEVGLVEAHGTGTVVGDRTELKTLTEVYTAAGAVPGQAVLGSVKSQIGHSKCAAGIAGMIKIAKALHHRVLPPTGQITTPNAAYRVESNPFQLNRKPAPWLPHAAVARAAVSAFGFGGTNFHAVLGAYPAHQSAVGAAHLPAELFVVRAVSDADAQAMLRELAAFIDASDAPLNLRDLANTLWQMGDGAVQIAFVAEDLATLSKRIAAALLLGIADTNIHRRGESDSVGKVAFLFSGQGSQYTGMLRDLLVYFPPRAELLAAGRDELSRIYPSTAYDDATRKRQQQELTDTRITQPALGLVEQAAFEWLQRLGIQPDMAAGHSYGELVALATAGAFDASTLLTLSRARAEAIVSAISGGDNGAMAAVRLDVESLRPLLAGFPTVVMANQNSPIQTVISGPTVDVEAACAFLGQNNIGYKRIDTSCAFHSPLMAAGEANYAEALRGQVVGALQWPVYSNEHAEPYRNDAKDICASLARHIVSPVRFVAEIERMHADGARLFLEVGPRKVLTGLVGRILKDQTHTAIGLDPEDRGLAGLLETLAQLAVLLPNFDASALFAGRTQALDLSKPQKLSATTWLVNGGRAWPLKGNAPAYAAAVITQPVIHVAAALSTPASVAIAGVVAPAVITSGDQALVGYLANMRELVHAQRDVLLGYFGAPGAQVAVHASERSSVVATIAAAPTVLAVAPIAVVSEASVALNSQQVLLSIVSERTGYPAEMLDPDLDLEADLSIDSIKRQEIIGELSQRMSLRSAIGANADALLEQLTALKTLRAMSQWLTEKLPAPTASVLVAEVAKSERLETQVPALAAITVGPAAQPPVGQMLLDIISQSTGYPPESLDPDLDLEADLSIDSIKRQEVVGQLCTRIGVENGSDKDAMLEQLSSLKTLRAMTTWLEQRYAPAAAPVVTASAPTQSQSIPLGRYILRLKNAPAPKFVADALVGKKFLISDDRLGLAPRVAALLQARGVEVQIVDFPSAKALPSDLDQIDGLVHLWSLNPASRLRDVKRLFAVARDSLQKKGRHILVASTLRGDFGSANARSEFSYGAGLAGLVKTVVKEFPDLHARWVDFDLAESLDAIAGYIEQELLDQNPLPEVAYQAGQRFVREIVPTELTTGSLDGLPLTPESTVLLTGGARGITALIAIELARRYRCHLEIVGRSSMPTQEEQELTRGIDDPRKLRQTLLAADPKRKPAEIEVQTRGILADRAARETYAQVIAAGGSLNYVKLDVRDSKAFMHFIDSVYARRGRIDGVIHGAGVVEDKLVRDKTDESFGRVFDTKVSGAMVLNRRIRDDVKFVVFFSSVASAFGNRGQVDYASANDVLDKLAHSWQNRISGRVLSVNWGPWADTGMVSESLKNEYQRKGIGLIPQQEGVDALLRELSHLTGDAQILLMCGAPENFDGRSTQQPAEAAA</sequence>
<evidence type="ECO:0000256" key="5">
    <source>
        <dbReference type="ARBA" id="ARBA00022679"/>
    </source>
</evidence>
<dbReference type="CDD" id="cd00833">
    <property type="entry name" value="PKS"/>
    <property type="match status" value="1"/>
</dbReference>
<dbReference type="SMART" id="SM00827">
    <property type="entry name" value="PKS_AT"/>
    <property type="match status" value="1"/>
</dbReference>
<evidence type="ECO:0000259" key="6">
    <source>
        <dbReference type="PROSITE" id="PS50075"/>
    </source>
</evidence>
<evidence type="ECO:0000313" key="8">
    <source>
        <dbReference type="EMBL" id="PTU33008.1"/>
    </source>
</evidence>
<evidence type="ECO:0000256" key="3">
    <source>
        <dbReference type="ARBA" id="ARBA00022450"/>
    </source>
</evidence>
<dbReference type="RefSeq" id="WP_107938715.1">
    <property type="nucleotide sequence ID" value="NZ_QANS01000001.1"/>
</dbReference>
<dbReference type="Pfam" id="PF00109">
    <property type="entry name" value="ketoacyl-synt"/>
    <property type="match status" value="1"/>
</dbReference>
<keyword evidence="4" id="KW-0597">Phosphoprotein</keyword>
<dbReference type="Gene3D" id="3.40.50.720">
    <property type="entry name" value="NAD(P)-binding Rossmann-like Domain"/>
    <property type="match status" value="1"/>
</dbReference>
<dbReference type="SUPFAM" id="SSF51412">
    <property type="entry name" value="Inosine monophosphate dehydrogenase (IMPDH)"/>
    <property type="match status" value="2"/>
</dbReference>
<dbReference type="UniPathway" id="UPA00094"/>
<dbReference type="PANTHER" id="PTHR43074:SF1">
    <property type="entry name" value="BETA-KETOACYL SYNTHASE FAMILY PROTEIN-RELATED"/>
    <property type="match status" value="1"/>
</dbReference>
<dbReference type="InterPro" id="IPR036291">
    <property type="entry name" value="NAD(P)-bd_dom_sf"/>
</dbReference>
<dbReference type="Pfam" id="PF03060">
    <property type="entry name" value="NMO"/>
    <property type="match status" value="1"/>
</dbReference>
<dbReference type="InterPro" id="IPR016035">
    <property type="entry name" value="Acyl_Trfase/lysoPLipase"/>
</dbReference>
<evidence type="ECO:0000313" key="9">
    <source>
        <dbReference type="Proteomes" id="UP000244248"/>
    </source>
</evidence>
<dbReference type="OrthoDB" id="9778690at2"/>
<dbReference type="PROSITE" id="PS52004">
    <property type="entry name" value="KS3_2"/>
    <property type="match status" value="1"/>
</dbReference>
<reference evidence="8 9" key="1">
    <citation type="submission" date="2018-04" db="EMBL/GenBank/DDBJ databases">
        <title>Novel species isolated from glacier.</title>
        <authorList>
            <person name="Liu Q."/>
            <person name="Xin Y.-H."/>
        </authorList>
    </citation>
    <scope>NUCLEOTIDE SEQUENCE [LARGE SCALE GENOMIC DNA]</scope>
    <source>
        <strain evidence="8 9">GT1R17</strain>
    </source>
</reference>
<dbReference type="InterPro" id="IPR014031">
    <property type="entry name" value="Ketoacyl_synth_C"/>
</dbReference>